<dbReference type="PANTHER" id="PTHR42718">
    <property type="entry name" value="MAJOR FACILITATOR SUPERFAMILY MULTIDRUG TRANSPORTER MFSC"/>
    <property type="match status" value="1"/>
</dbReference>
<keyword evidence="9" id="KW-1185">Reference proteome</keyword>
<dbReference type="GO" id="GO:0005886">
    <property type="term" value="C:plasma membrane"/>
    <property type="evidence" value="ECO:0007669"/>
    <property type="project" value="UniProtKB-SubCell"/>
</dbReference>
<reference evidence="8 9" key="1">
    <citation type="submission" date="2018-07" db="EMBL/GenBank/DDBJ databases">
        <title>Genomic Encyclopedia of Type Strains, Phase III (KMG-III): the genomes of soil and plant-associated and newly described type strains.</title>
        <authorList>
            <person name="Whitman W."/>
        </authorList>
    </citation>
    <scope>NUCLEOTIDE SEQUENCE [LARGE SCALE GENOMIC DNA]</scope>
    <source>
        <strain evidence="8 9">CECT 7506</strain>
    </source>
</reference>
<dbReference type="InterPro" id="IPR020846">
    <property type="entry name" value="MFS_dom"/>
</dbReference>
<dbReference type="InterPro" id="IPR011701">
    <property type="entry name" value="MFS"/>
</dbReference>
<dbReference type="CDD" id="cd17321">
    <property type="entry name" value="MFS_MMR_MDR_like"/>
    <property type="match status" value="1"/>
</dbReference>
<dbReference type="RefSeq" id="WP_114380277.1">
    <property type="nucleotide sequence ID" value="NZ_QPJD01000007.1"/>
</dbReference>
<evidence type="ECO:0000259" key="7">
    <source>
        <dbReference type="PROSITE" id="PS50850"/>
    </source>
</evidence>
<dbReference type="GO" id="GO:0022857">
    <property type="term" value="F:transmembrane transporter activity"/>
    <property type="evidence" value="ECO:0007669"/>
    <property type="project" value="InterPro"/>
</dbReference>
<keyword evidence="5 6" id="KW-0472">Membrane</keyword>
<name>A0A368W217_9BACL</name>
<dbReference type="PROSITE" id="PS50850">
    <property type="entry name" value="MFS"/>
    <property type="match status" value="1"/>
</dbReference>
<accession>A0A368W217</accession>
<feature type="transmembrane region" description="Helical" evidence="6">
    <location>
        <begin position="258"/>
        <end position="281"/>
    </location>
</feature>
<evidence type="ECO:0000256" key="5">
    <source>
        <dbReference type="ARBA" id="ARBA00023136"/>
    </source>
</evidence>
<evidence type="ECO:0000256" key="4">
    <source>
        <dbReference type="ARBA" id="ARBA00022989"/>
    </source>
</evidence>
<dbReference type="InterPro" id="IPR036259">
    <property type="entry name" value="MFS_trans_sf"/>
</dbReference>
<feature type="transmembrane region" description="Helical" evidence="6">
    <location>
        <begin position="105"/>
        <end position="127"/>
    </location>
</feature>
<feature type="transmembrane region" description="Helical" evidence="6">
    <location>
        <begin position="14"/>
        <end position="35"/>
    </location>
</feature>
<dbReference type="OrthoDB" id="2403626at2"/>
<protein>
    <submittedName>
        <fullName evidence="8">DHA2 family metal-tetracycline-proton antiporter-like MFS transporter</fullName>
    </submittedName>
</protein>
<feature type="transmembrane region" description="Helical" evidence="6">
    <location>
        <begin position="381"/>
        <end position="402"/>
    </location>
</feature>
<dbReference type="EMBL" id="QPJD01000007">
    <property type="protein sequence ID" value="RCW47865.1"/>
    <property type="molecule type" value="Genomic_DNA"/>
</dbReference>
<comment type="subcellular location">
    <subcellularLocation>
        <location evidence="1">Cell membrane</location>
        <topology evidence="1">Multi-pass membrane protein</topology>
    </subcellularLocation>
</comment>
<dbReference type="PRINTS" id="PR01036">
    <property type="entry name" value="TCRTETB"/>
</dbReference>
<evidence type="ECO:0000256" key="3">
    <source>
        <dbReference type="ARBA" id="ARBA00022692"/>
    </source>
</evidence>
<feature type="domain" description="Major facilitator superfamily (MFS) profile" evidence="7">
    <location>
        <begin position="14"/>
        <end position="451"/>
    </location>
</feature>
<feature type="transmembrane region" description="Helical" evidence="6">
    <location>
        <begin position="346"/>
        <end position="369"/>
    </location>
</feature>
<dbReference type="Gene3D" id="1.20.1250.20">
    <property type="entry name" value="MFS general substrate transporter like domains"/>
    <property type="match status" value="1"/>
</dbReference>
<evidence type="ECO:0000256" key="1">
    <source>
        <dbReference type="ARBA" id="ARBA00004651"/>
    </source>
</evidence>
<keyword evidence="4 6" id="KW-1133">Transmembrane helix</keyword>
<feature type="transmembrane region" description="Helical" evidence="6">
    <location>
        <begin position="80"/>
        <end position="99"/>
    </location>
</feature>
<feature type="transmembrane region" description="Helical" evidence="6">
    <location>
        <begin position="319"/>
        <end position="340"/>
    </location>
</feature>
<sequence length="458" mass="49493">METGVQQQQAGEKLIRILAFTLVISVMSATMFNIVLPEIGAEFHLSLAQVSWVTSAFLLIYAIGTVTYGKLADTYKLKNLITFGLIFFALGSMIGLAAQDYWMVLLGRMLQAVGAAVIPATASIIPVRYFPPESRGRALGISMTGLAIGAAIGPVVAALVVSVVHWRFLFCMPLFTLFTLPFYRKYLDDDQKRAGKIDWIGGGMLAGTVALLLLAITNKAWFPGAGCLVLFVLFVVRIRSVPEPFIKPDLFRSKGYSLGLSIAFLGTGIGYSLAFLSPQLLFNVNHLAPGMIGFAMVPAAITTAVLGRKGGKLADSKGNPVLFYTASVLLLTCFVLLSSFSGISPLFIAFFLIFGNVGQAFMLIALSNAISRTLPKDQSGVGMGLLAMLNFIAGAVSASVYSKTVDQGADSNWNPANSYPDAFVYSNIYFVLVIMHVIILLLYYFQFGKASKQRRNIL</sequence>
<dbReference type="SUPFAM" id="SSF103473">
    <property type="entry name" value="MFS general substrate transporter"/>
    <property type="match status" value="1"/>
</dbReference>
<organism evidence="8 9">
    <name type="scientific">Paenibacillus prosopidis</name>
    <dbReference type="NCBI Taxonomy" id="630520"/>
    <lineage>
        <taxon>Bacteria</taxon>
        <taxon>Bacillati</taxon>
        <taxon>Bacillota</taxon>
        <taxon>Bacilli</taxon>
        <taxon>Bacillales</taxon>
        <taxon>Paenibacillaceae</taxon>
        <taxon>Paenibacillus</taxon>
    </lineage>
</organism>
<feature type="transmembrane region" description="Helical" evidence="6">
    <location>
        <begin position="166"/>
        <end position="183"/>
    </location>
</feature>
<dbReference type="Proteomes" id="UP000252415">
    <property type="component" value="Unassembled WGS sequence"/>
</dbReference>
<evidence type="ECO:0000256" key="2">
    <source>
        <dbReference type="ARBA" id="ARBA00022448"/>
    </source>
</evidence>
<keyword evidence="3 6" id="KW-0812">Transmembrane</keyword>
<comment type="caution">
    <text evidence="8">The sequence shown here is derived from an EMBL/GenBank/DDBJ whole genome shotgun (WGS) entry which is preliminary data.</text>
</comment>
<proteinExistence type="predicted"/>
<feature type="transmembrane region" description="Helical" evidence="6">
    <location>
        <begin position="47"/>
        <end position="68"/>
    </location>
</feature>
<feature type="transmembrane region" description="Helical" evidence="6">
    <location>
        <begin position="422"/>
        <end position="445"/>
    </location>
</feature>
<dbReference type="Gene3D" id="1.20.1720.10">
    <property type="entry name" value="Multidrug resistance protein D"/>
    <property type="match status" value="1"/>
</dbReference>
<dbReference type="AlphaFoldDB" id="A0A368W217"/>
<evidence type="ECO:0000313" key="8">
    <source>
        <dbReference type="EMBL" id="RCW47865.1"/>
    </source>
</evidence>
<feature type="transmembrane region" description="Helical" evidence="6">
    <location>
        <begin position="139"/>
        <end position="160"/>
    </location>
</feature>
<dbReference type="Pfam" id="PF07690">
    <property type="entry name" value="MFS_1"/>
    <property type="match status" value="1"/>
</dbReference>
<feature type="transmembrane region" description="Helical" evidence="6">
    <location>
        <begin position="195"/>
        <end position="214"/>
    </location>
</feature>
<evidence type="ECO:0000256" key="6">
    <source>
        <dbReference type="SAM" id="Phobius"/>
    </source>
</evidence>
<dbReference type="PANTHER" id="PTHR42718:SF9">
    <property type="entry name" value="MAJOR FACILITATOR SUPERFAMILY MULTIDRUG TRANSPORTER MFSC"/>
    <property type="match status" value="1"/>
</dbReference>
<keyword evidence="2" id="KW-0813">Transport</keyword>
<feature type="transmembrane region" description="Helical" evidence="6">
    <location>
        <begin position="220"/>
        <end position="238"/>
    </location>
</feature>
<feature type="transmembrane region" description="Helical" evidence="6">
    <location>
        <begin position="287"/>
        <end position="307"/>
    </location>
</feature>
<evidence type="ECO:0000313" key="9">
    <source>
        <dbReference type="Proteomes" id="UP000252415"/>
    </source>
</evidence>
<gene>
    <name evidence="8" type="ORF">DFP97_10764</name>
</gene>